<feature type="compositionally biased region" description="Polar residues" evidence="1">
    <location>
        <begin position="36"/>
        <end position="45"/>
    </location>
</feature>
<sequence length="133" mass="14562">MISGFSTTMYAIVKNVTTPPRTSRDTVDPRSEILKNPSSIWSPNDVSERDSTPPHPPSLPHRLADPVPVVLGGTALWFLGFLVVLVVDRSNSTLIWTTLSGSLLGIIGYGVFYWQRRAARRGSRGAQQGLDDV</sequence>
<dbReference type="EMBL" id="BMNC01000005">
    <property type="protein sequence ID" value="GGM96877.1"/>
    <property type="molecule type" value="Genomic_DNA"/>
</dbReference>
<keyword evidence="2" id="KW-1133">Transmembrane helix</keyword>
<protein>
    <recommendedName>
        <fullName evidence="5">DUF2530 domain-containing protein</fullName>
    </recommendedName>
</protein>
<feature type="compositionally biased region" description="Basic and acidic residues" evidence="1">
    <location>
        <begin position="22"/>
        <end position="33"/>
    </location>
</feature>
<comment type="caution">
    <text evidence="3">The sequence shown here is derived from an EMBL/GenBank/DDBJ whole genome shotgun (WGS) entry which is preliminary data.</text>
</comment>
<evidence type="ECO:0000313" key="3">
    <source>
        <dbReference type="EMBL" id="GGM96877.1"/>
    </source>
</evidence>
<accession>A0ABQ2I2Z0</accession>
<dbReference type="Pfam" id="PF10745">
    <property type="entry name" value="DUF2530"/>
    <property type="match status" value="1"/>
</dbReference>
<keyword evidence="2" id="KW-0472">Membrane</keyword>
<reference evidence="4" key="1">
    <citation type="journal article" date="2019" name="Int. J. Syst. Evol. Microbiol.">
        <title>The Global Catalogue of Microorganisms (GCM) 10K type strain sequencing project: providing services to taxonomists for standard genome sequencing and annotation.</title>
        <authorList>
            <consortium name="The Broad Institute Genomics Platform"/>
            <consortium name="The Broad Institute Genome Sequencing Center for Infectious Disease"/>
            <person name="Wu L."/>
            <person name="Ma J."/>
        </authorList>
    </citation>
    <scope>NUCLEOTIDE SEQUENCE [LARGE SCALE GENOMIC DNA]</scope>
    <source>
        <strain evidence="4">CGMCC 4.7319</strain>
    </source>
</reference>
<name>A0ABQ2I2Z0_9PSEU</name>
<feature type="transmembrane region" description="Helical" evidence="2">
    <location>
        <begin position="67"/>
        <end position="87"/>
    </location>
</feature>
<dbReference type="InterPro" id="IPR019681">
    <property type="entry name" value="DUF2530"/>
</dbReference>
<evidence type="ECO:0000313" key="4">
    <source>
        <dbReference type="Proteomes" id="UP000597656"/>
    </source>
</evidence>
<keyword evidence="4" id="KW-1185">Reference proteome</keyword>
<keyword evidence="2" id="KW-0812">Transmembrane</keyword>
<proteinExistence type="predicted"/>
<evidence type="ECO:0000256" key="2">
    <source>
        <dbReference type="SAM" id="Phobius"/>
    </source>
</evidence>
<gene>
    <name evidence="3" type="ORF">GCM10011609_38320</name>
</gene>
<feature type="transmembrane region" description="Helical" evidence="2">
    <location>
        <begin position="93"/>
        <end position="114"/>
    </location>
</feature>
<organism evidence="3 4">
    <name type="scientific">Lentzea pudingi</name>
    <dbReference type="NCBI Taxonomy" id="1789439"/>
    <lineage>
        <taxon>Bacteria</taxon>
        <taxon>Bacillati</taxon>
        <taxon>Actinomycetota</taxon>
        <taxon>Actinomycetes</taxon>
        <taxon>Pseudonocardiales</taxon>
        <taxon>Pseudonocardiaceae</taxon>
        <taxon>Lentzea</taxon>
    </lineage>
</organism>
<evidence type="ECO:0008006" key="5">
    <source>
        <dbReference type="Google" id="ProtNLM"/>
    </source>
</evidence>
<dbReference type="Proteomes" id="UP000597656">
    <property type="component" value="Unassembled WGS sequence"/>
</dbReference>
<evidence type="ECO:0000256" key="1">
    <source>
        <dbReference type="SAM" id="MobiDB-lite"/>
    </source>
</evidence>
<feature type="region of interest" description="Disordered" evidence="1">
    <location>
        <begin position="20"/>
        <end position="62"/>
    </location>
</feature>